<organism evidence="1 2">
    <name type="scientific">Plakobranchus ocellatus</name>
    <dbReference type="NCBI Taxonomy" id="259542"/>
    <lineage>
        <taxon>Eukaryota</taxon>
        <taxon>Metazoa</taxon>
        <taxon>Spiralia</taxon>
        <taxon>Lophotrochozoa</taxon>
        <taxon>Mollusca</taxon>
        <taxon>Gastropoda</taxon>
        <taxon>Heterobranchia</taxon>
        <taxon>Euthyneura</taxon>
        <taxon>Panpulmonata</taxon>
        <taxon>Sacoglossa</taxon>
        <taxon>Placobranchoidea</taxon>
        <taxon>Plakobranchidae</taxon>
        <taxon>Plakobranchus</taxon>
    </lineage>
</organism>
<sequence>MILRIKDLVKLTVFFPSLPVPVLKLQDHDEIPSGSYRAANSRAASVAPPPSSLASRLLQSPHHQTFSADALRSSVTIVCRRFVYSRIGTQLITRTLFLVLRHLAVTYRSYP</sequence>
<dbReference type="AlphaFoldDB" id="A0AAV3YAS5"/>
<evidence type="ECO:0000313" key="2">
    <source>
        <dbReference type="Proteomes" id="UP000735302"/>
    </source>
</evidence>
<gene>
    <name evidence="1" type="ORF">PoB_000572700</name>
</gene>
<keyword evidence="2" id="KW-1185">Reference proteome</keyword>
<reference evidence="1 2" key="1">
    <citation type="journal article" date="2021" name="Elife">
        <title>Chloroplast acquisition without the gene transfer in kleptoplastic sea slugs, Plakobranchus ocellatus.</title>
        <authorList>
            <person name="Maeda T."/>
            <person name="Takahashi S."/>
            <person name="Yoshida T."/>
            <person name="Shimamura S."/>
            <person name="Takaki Y."/>
            <person name="Nagai Y."/>
            <person name="Toyoda A."/>
            <person name="Suzuki Y."/>
            <person name="Arimoto A."/>
            <person name="Ishii H."/>
            <person name="Satoh N."/>
            <person name="Nishiyama T."/>
            <person name="Hasebe M."/>
            <person name="Maruyama T."/>
            <person name="Minagawa J."/>
            <person name="Obokata J."/>
            <person name="Shigenobu S."/>
        </authorList>
    </citation>
    <scope>NUCLEOTIDE SEQUENCE [LARGE SCALE GENOMIC DNA]</scope>
</reference>
<evidence type="ECO:0000313" key="1">
    <source>
        <dbReference type="EMBL" id="GFN79221.1"/>
    </source>
</evidence>
<dbReference type="EMBL" id="BLXT01000641">
    <property type="protein sequence ID" value="GFN79221.1"/>
    <property type="molecule type" value="Genomic_DNA"/>
</dbReference>
<dbReference type="Proteomes" id="UP000735302">
    <property type="component" value="Unassembled WGS sequence"/>
</dbReference>
<name>A0AAV3YAS5_9GAST</name>
<protein>
    <submittedName>
        <fullName evidence="1">Uncharacterized protein</fullName>
    </submittedName>
</protein>
<accession>A0AAV3YAS5</accession>
<proteinExistence type="predicted"/>
<comment type="caution">
    <text evidence="1">The sequence shown here is derived from an EMBL/GenBank/DDBJ whole genome shotgun (WGS) entry which is preliminary data.</text>
</comment>